<keyword evidence="5" id="KW-0812">Transmembrane</keyword>
<dbReference type="PROSITE" id="PS51779">
    <property type="entry name" value="POTRA"/>
    <property type="match status" value="1"/>
</dbReference>
<dbReference type="GO" id="GO:0098046">
    <property type="term" value="C:type V protein secretion system complex"/>
    <property type="evidence" value="ECO:0007669"/>
    <property type="project" value="TreeGrafter"/>
</dbReference>
<dbReference type="GO" id="GO:0009279">
    <property type="term" value="C:cell outer membrane"/>
    <property type="evidence" value="ECO:0007669"/>
    <property type="project" value="UniProtKB-SubCell"/>
</dbReference>
<evidence type="ECO:0000256" key="2">
    <source>
        <dbReference type="ARBA" id="ARBA00009055"/>
    </source>
</evidence>
<dbReference type="GO" id="GO:0046819">
    <property type="term" value="P:protein secretion by the type V secretion system"/>
    <property type="evidence" value="ECO:0007669"/>
    <property type="project" value="TreeGrafter"/>
</dbReference>
<feature type="region of interest" description="Disordered" evidence="9">
    <location>
        <begin position="39"/>
        <end position="94"/>
    </location>
</feature>
<dbReference type="Pfam" id="PF03865">
    <property type="entry name" value="ShlB"/>
    <property type="match status" value="1"/>
</dbReference>
<evidence type="ECO:0000256" key="10">
    <source>
        <dbReference type="SAM" id="SignalP"/>
    </source>
</evidence>
<evidence type="ECO:0000313" key="13">
    <source>
        <dbReference type="Proteomes" id="UP000326678"/>
    </source>
</evidence>
<evidence type="ECO:0000259" key="11">
    <source>
        <dbReference type="PROSITE" id="PS51779"/>
    </source>
</evidence>
<accession>A0A5P8WA30</accession>
<evidence type="ECO:0000256" key="4">
    <source>
        <dbReference type="ARBA" id="ARBA00022452"/>
    </source>
</evidence>
<dbReference type="KEGG" id="nsh:GXM_06253"/>
<sequence length="589" mass="64995">MPWPLESRTWYLFVVACGFSLAVPAPSYADSSTTSALLESSAQTLAQGTNPAGDRNQERFPQAAPSPEPLPPQTQPELQPTPAPETTPPPESATIQVEKIEVTGSTLFKPEQFNTITQPLVGRSVTLEELQQASDAITQLYLEKGYINSRAILVNPTNPGSVVEIRVIEGGIEQIQVQGTKRLNADYVRSRVALGISKPFSTAKLEEQLRLLRTDPLLSNVEASLRPGTGTGQSIVVVRVTETQPFNAAFTIDNYSPPAVGSERLGINASYRNLTGIGDEFFASYYRTTRGGANLYDFSYRVPLNPMNGTLQIRTAINDNKVIQEPFDIFDIQGESQLYELSYRQPLVRTLRHEFALSLGFTIQNGQTFTFAGPTPFGFGPDQDGNSRTRVIKFAQDYLRRDAQGAWLFRSLFSLGIDALDATKNVDPIPDGQFFSWLGQVQRVQRLSSNNLLIAQGEIQLTPDGLLPAQQFVIGGGQSVRGYRQNVRAADNGVRFAIESQITLEKNASGNPTLQLAPFFNLGYVWNIPDNPNNIPRQKFLAGIGVGVLWELIPRLNLRLDYGLPLVELDDRGNNAQDDGFYFNLGYQL</sequence>
<keyword evidence="4" id="KW-1134">Transmembrane beta strand</keyword>
<name>A0A5P8WA30_9NOSO</name>
<comment type="subcellular location">
    <subcellularLocation>
        <location evidence="1">Cell outer membrane</location>
    </subcellularLocation>
</comment>
<evidence type="ECO:0000256" key="3">
    <source>
        <dbReference type="ARBA" id="ARBA00022448"/>
    </source>
</evidence>
<keyword evidence="7" id="KW-0472">Membrane</keyword>
<dbReference type="AlphaFoldDB" id="A0A5P8WA30"/>
<keyword evidence="3" id="KW-0813">Transport</keyword>
<dbReference type="GO" id="GO:0008320">
    <property type="term" value="F:protein transmembrane transporter activity"/>
    <property type="evidence" value="ECO:0007669"/>
    <property type="project" value="TreeGrafter"/>
</dbReference>
<evidence type="ECO:0000256" key="9">
    <source>
        <dbReference type="SAM" id="MobiDB-lite"/>
    </source>
</evidence>
<comment type="similarity">
    <text evidence="2">Belongs to the TPS (TC 1.B.20) family.</text>
</comment>
<feature type="chain" id="PRO_5024993574" evidence="10">
    <location>
        <begin position="30"/>
        <end position="589"/>
    </location>
</feature>
<evidence type="ECO:0000256" key="7">
    <source>
        <dbReference type="ARBA" id="ARBA00023136"/>
    </source>
</evidence>
<feature type="compositionally biased region" description="Pro residues" evidence="9">
    <location>
        <begin position="64"/>
        <end position="91"/>
    </location>
</feature>
<dbReference type="InterPro" id="IPR051544">
    <property type="entry name" value="TPS_OM_transporter"/>
</dbReference>
<reference evidence="12 13" key="1">
    <citation type="submission" date="2019-10" db="EMBL/GenBank/DDBJ databases">
        <title>Genomic and transcriptomic insights into the perfect genentic adaptation of a filamentous nitrogen-fixing cyanobacterium to rice fields.</title>
        <authorList>
            <person name="Chen Z."/>
        </authorList>
    </citation>
    <scope>NUCLEOTIDE SEQUENCE [LARGE SCALE GENOMIC DNA]</scope>
    <source>
        <strain evidence="12">CCNUC1</strain>
    </source>
</reference>
<evidence type="ECO:0000256" key="8">
    <source>
        <dbReference type="ARBA" id="ARBA00023237"/>
    </source>
</evidence>
<dbReference type="EMBL" id="CP045226">
    <property type="protein sequence ID" value="QFS48759.1"/>
    <property type="molecule type" value="Genomic_DNA"/>
</dbReference>
<dbReference type="InterPro" id="IPR034746">
    <property type="entry name" value="POTRA"/>
</dbReference>
<dbReference type="Proteomes" id="UP000326678">
    <property type="component" value="Chromosome Gxm1"/>
</dbReference>
<evidence type="ECO:0000256" key="6">
    <source>
        <dbReference type="ARBA" id="ARBA00022927"/>
    </source>
</evidence>
<proteinExistence type="inferred from homology"/>
<dbReference type="RefSeq" id="WP_152590340.1">
    <property type="nucleotide sequence ID" value="NZ_CP045226.1"/>
</dbReference>
<feature type="domain" description="POTRA" evidence="11">
    <location>
        <begin position="95"/>
        <end position="170"/>
    </location>
</feature>
<keyword evidence="6" id="KW-0653">Protein transport</keyword>
<evidence type="ECO:0000256" key="1">
    <source>
        <dbReference type="ARBA" id="ARBA00004442"/>
    </source>
</evidence>
<keyword evidence="13" id="KW-1185">Reference proteome</keyword>
<evidence type="ECO:0000313" key="12">
    <source>
        <dbReference type="EMBL" id="QFS48759.1"/>
    </source>
</evidence>
<dbReference type="InterPro" id="IPR013686">
    <property type="entry name" value="Polypept-transport_assoc_ShlB"/>
</dbReference>
<dbReference type="Pfam" id="PF08479">
    <property type="entry name" value="POTRA_2"/>
    <property type="match status" value="1"/>
</dbReference>
<dbReference type="Gene3D" id="3.10.20.310">
    <property type="entry name" value="membrane protein fhac"/>
    <property type="match status" value="1"/>
</dbReference>
<feature type="signal peptide" evidence="10">
    <location>
        <begin position="1"/>
        <end position="29"/>
    </location>
</feature>
<keyword evidence="8" id="KW-0998">Cell outer membrane</keyword>
<dbReference type="Gene3D" id="2.40.160.50">
    <property type="entry name" value="membrane protein fhac: a member of the omp85/tpsb transporter family"/>
    <property type="match status" value="1"/>
</dbReference>
<dbReference type="PANTHER" id="PTHR34597:SF1">
    <property type="entry name" value="HEME_HEMOPEXIN TRANSPORTER PROTEIN HUXB"/>
    <property type="match status" value="1"/>
</dbReference>
<organism evidence="12 13">
    <name type="scientific">Nostoc sphaeroides CCNUC1</name>
    <dbReference type="NCBI Taxonomy" id="2653204"/>
    <lineage>
        <taxon>Bacteria</taxon>
        <taxon>Bacillati</taxon>
        <taxon>Cyanobacteriota</taxon>
        <taxon>Cyanophyceae</taxon>
        <taxon>Nostocales</taxon>
        <taxon>Nostocaceae</taxon>
        <taxon>Nostoc</taxon>
    </lineage>
</organism>
<protein>
    <submittedName>
        <fullName evidence="12">ShlB/FhaC/HecB family hemolysin secretion/activation protein</fullName>
    </submittedName>
</protein>
<evidence type="ECO:0000256" key="5">
    <source>
        <dbReference type="ARBA" id="ARBA00022692"/>
    </source>
</evidence>
<dbReference type="InterPro" id="IPR005565">
    <property type="entry name" value="Hemolysn_activator_HlyB_C"/>
</dbReference>
<dbReference type="PANTHER" id="PTHR34597">
    <property type="entry name" value="SLR1661 PROTEIN"/>
    <property type="match status" value="1"/>
</dbReference>
<gene>
    <name evidence="12" type="ORF">GXM_06253</name>
</gene>
<keyword evidence="10" id="KW-0732">Signal</keyword>